<dbReference type="Proteomes" id="UP000038045">
    <property type="component" value="Unplaced"/>
</dbReference>
<proteinExistence type="predicted"/>
<organism evidence="5 6">
    <name type="scientific">Parastrongyloides trichosuri</name>
    <name type="common">Possum-specific nematode worm</name>
    <dbReference type="NCBI Taxonomy" id="131310"/>
    <lineage>
        <taxon>Eukaryota</taxon>
        <taxon>Metazoa</taxon>
        <taxon>Ecdysozoa</taxon>
        <taxon>Nematoda</taxon>
        <taxon>Chromadorea</taxon>
        <taxon>Rhabditida</taxon>
        <taxon>Tylenchina</taxon>
        <taxon>Panagrolaimomorpha</taxon>
        <taxon>Strongyloidoidea</taxon>
        <taxon>Strongyloididae</taxon>
        <taxon>Parastrongyloides</taxon>
    </lineage>
</organism>
<sequence length="365" mass="41795">MKISFSLKADTKKEELPKRASIFDNDSTVNNDSDDEVNGVKKLKIRGFENGEIDGESEEEVIIDLADQKKDDWKINKLKKRLEEEELNDEEKARLLLMIEALGGNVNGKEDDGDNGEVIKKDVAEIEDDAEDANYDRIRVKDFGLAILRGCGWKKGEGIGKDKKVVKVEIPKIRPKGLGLGADPGKKKKKIISEDGKTVEELELKKGSYVKFLHGRYAERYGTVENINDDLARVYVKLTLGGNKVDVGFFNVEVVSRSEYDKNSKILNKDKYDKVKKEENGEKNHCSKSGRDSDRVQKREYRRRSRSPSSEVEKDCKRSRGSHSSKYHDSKDSESRRQRKRKSSSDEEYYSRRSKRSSNDSRSRR</sequence>
<dbReference type="STRING" id="131310.A0A0N4Z4K3"/>
<feature type="compositionally biased region" description="Basic and acidic residues" evidence="3">
    <location>
        <begin position="275"/>
        <end position="299"/>
    </location>
</feature>
<dbReference type="PANTHER" id="PTHR15818">
    <property type="entry name" value="G PATCH AND KOW-CONTAINING"/>
    <property type="match status" value="1"/>
</dbReference>
<feature type="region of interest" description="Disordered" evidence="3">
    <location>
        <begin position="275"/>
        <end position="365"/>
    </location>
</feature>
<dbReference type="WBParaSite" id="PTRK_0000192100.1">
    <property type="protein sequence ID" value="PTRK_0000192100.1"/>
    <property type="gene ID" value="PTRK_0000192100"/>
</dbReference>
<protein>
    <submittedName>
        <fullName evidence="6">G-patch domain-containing protein</fullName>
    </submittedName>
</protein>
<reference evidence="6" key="1">
    <citation type="submission" date="2017-02" db="UniProtKB">
        <authorList>
            <consortium name="WormBaseParasite"/>
        </authorList>
    </citation>
    <scope>IDENTIFICATION</scope>
</reference>
<evidence type="ECO:0000256" key="3">
    <source>
        <dbReference type="SAM" id="MobiDB-lite"/>
    </source>
</evidence>
<keyword evidence="5" id="KW-1185">Reference proteome</keyword>
<evidence type="ECO:0000313" key="5">
    <source>
        <dbReference type="Proteomes" id="UP000038045"/>
    </source>
</evidence>
<dbReference type="InterPro" id="IPR045166">
    <property type="entry name" value="Spp2-like"/>
</dbReference>
<dbReference type="GO" id="GO:0005681">
    <property type="term" value="C:spliceosomal complex"/>
    <property type="evidence" value="ECO:0007669"/>
    <property type="project" value="TreeGrafter"/>
</dbReference>
<dbReference type="PANTHER" id="PTHR15818:SF2">
    <property type="entry name" value="G-PATCH DOMAIN AND KOW MOTIFS-CONTAINING PROTEIN"/>
    <property type="match status" value="1"/>
</dbReference>
<keyword evidence="2" id="KW-0539">Nucleus</keyword>
<feature type="compositionally biased region" description="Basic and acidic residues" evidence="3">
    <location>
        <begin position="326"/>
        <end position="336"/>
    </location>
</feature>
<dbReference type="AlphaFoldDB" id="A0A0N4Z4K3"/>
<feature type="domain" description="G-patch" evidence="4">
    <location>
        <begin position="140"/>
        <end position="171"/>
    </location>
</feature>
<accession>A0A0N4Z4K3</accession>
<evidence type="ECO:0000313" key="6">
    <source>
        <dbReference type="WBParaSite" id="PTRK_0000192100.1"/>
    </source>
</evidence>
<dbReference type="InterPro" id="IPR026822">
    <property type="entry name" value="Spp2/MOS2_G-patch"/>
</dbReference>
<name>A0A0N4Z4K3_PARTI</name>
<dbReference type="Pfam" id="PF12656">
    <property type="entry name" value="G-patch_2"/>
    <property type="match status" value="1"/>
</dbReference>
<dbReference type="PROSITE" id="PS50174">
    <property type="entry name" value="G_PATCH"/>
    <property type="match status" value="1"/>
</dbReference>
<dbReference type="GO" id="GO:0003676">
    <property type="term" value="F:nucleic acid binding"/>
    <property type="evidence" value="ECO:0007669"/>
    <property type="project" value="InterPro"/>
</dbReference>
<feature type="compositionally biased region" description="Basic and acidic residues" evidence="3">
    <location>
        <begin position="343"/>
        <end position="365"/>
    </location>
</feature>
<evidence type="ECO:0000256" key="2">
    <source>
        <dbReference type="ARBA" id="ARBA00023242"/>
    </source>
</evidence>
<evidence type="ECO:0000259" key="4">
    <source>
        <dbReference type="PROSITE" id="PS50174"/>
    </source>
</evidence>
<dbReference type="SMART" id="SM00443">
    <property type="entry name" value="G_patch"/>
    <property type="match status" value="1"/>
</dbReference>
<evidence type="ECO:0000256" key="1">
    <source>
        <dbReference type="ARBA" id="ARBA00004123"/>
    </source>
</evidence>
<dbReference type="GO" id="GO:0000398">
    <property type="term" value="P:mRNA splicing, via spliceosome"/>
    <property type="evidence" value="ECO:0007669"/>
    <property type="project" value="InterPro"/>
</dbReference>
<dbReference type="InterPro" id="IPR000467">
    <property type="entry name" value="G_patch_dom"/>
</dbReference>
<comment type="subcellular location">
    <subcellularLocation>
        <location evidence="1">Nucleus</location>
    </subcellularLocation>
</comment>